<proteinExistence type="predicted"/>
<protein>
    <submittedName>
        <fullName evidence="1">Uncharacterized protein</fullName>
    </submittedName>
</protein>
<dbReference type="EMBL" id="LAZR01020169">
    <property type="protein sequence ID" value="KKL89855.1"/>
    <property type="molecule type" value="Genomic_DNA"/>
</dbReference>
<sequence>MSDRYWCLKCKKVVVPLIVKFNHPDLGTREGYGCPTCGQLVTIKDDGLEPKAGEKLA</sequence>
<comment type="caution">
    <text evidence="1">The sequence shown here is derived from an EMBL/GenBank/DDBJ whole genome shotgun (WGS) entry which is preliminary data.</text>
</comment>
<name>A0A0F9I7R7_9ZZZZ</name>
<accession>A0A0F9I7R7</accession>
<organism evidence="1">
    <name type="scientific">marine sediment metagenome</name>
    <dbReference type="NCBI Taxonomy" id="412755"/>
    <lineage>
        <taxon>unclassified sequences</taxon>
        <taxon>metagenomes</taxon>
        <taxon>ecological metagenomes</taxon>
    </lineage>
</organism>
<gene>
    <name evidence="1" type="ORF">LCGC14_1910520</name>
</gene>
<evidence type="ECO:0000313" key="1">
    <source>
        <dbReference type="EMBL" id="KKL89855.1"/>
    </source>
</evidence>
<reference evidence="1" key="1">
    <citation type="journal article" date="2015" name="Nature">
        <title>Complex archaea that bridge the gap between prokaryotes and eukaryotes.</title>
        <authorList>
            <person name="Spang A."/>
            <person name="Saw J.H."/>
            <person name="Jorgensen S.L."/>
            <person name="Zaremba-Niedzwiedzka K."/>
            <person name="Martijn J."/>
            <person name="Lind A.E."/>
            <person name="van Eijk R."/>
            <person name="Schleper C."/>
            <person name="Guy L."/>
            <person name="Ettema T.J."/>
        </authorList>
    </citation>
    <scope>NUCLEOTIDE SEQUENCE</scope>
</reference>
<dbReference type="AlphaFoldDB" id="A0A0F9I7R7"/>